<dbReference type="InterPro" id="IPR003762">
    <property type="entry name" value="Lara_isomerase"/>
</dbReference>
<reference evidence="11" key="1">
    <citation type="submission" date="2019-07" db="EMBL/GenBank/DDBJ databases">
        <title>Bacillus alkalisoli sp. nov. isolated from saline soil.</title>
        <authorList>
            <person name="Sun J.-Q."/>
            <person name="Xu L."/>
        </authorList>
    </citation>
    <scope>NUCLEOTIDE SEQUENCE [LARGE SCALE GENOMIC DNA]</scope>
    <source>
        <strain evidence="11">M4U3P1</strain>
    </source>
</reference>
<dbReference type="NCBIfam" id="NF002795">
    <property type="entry name" value="PRK02929.1"/>
    <property type="match status" value="1"/>
</dbReference>
<dbReference type="InterPro" id="IPR038583">
    <property type="entry name" value="AraA_N_sf"/>
</dbReference>
<dbReference type="PIRSF" id="PIRSF001478">
    <property type="entry name" value="L-ara_isomerase"/>
    <property type="match status" value="1"/>
</dbReference>
<dbReference type="EMBL" id="CP041372">
    <property type="protein sequence ID" value="QKS72830.1"/>
    <property type="molecule type" value="Genomic_DNA"/>
</dbReference>
<dbReference type="InterPro" id="IPR009015">
    <property type="entry name" value="Fucose_isomerase_N/cen_sf"/>
</dbReference>
<keyword evidence="2 6" id="KW-0054">Arabinose catabolism</keyword>
<dbReference type="Pfam" id="PF11762">
    <property type="entry name" value="Arabinose_Iso_C"/>
    <property type="match status" value="1"/>
</dbReference>
<keyword evidence="3 6" id="KW-0464">Manganese</keyword>
<dbReference type="Gene3D" id="3.40.50.10940">
    <property type="match status" value="1"/>
</dbReference>
<evidence type="ECO:0000256" key="3">
    <source>
        <dbReference type="ARBA" id="ARBA00023211"/>
    </source>
</evidence>
<feature type="domain" description="L-arabinose isomerase central" evidence="9">
    <location>
        <begin position="175"/>
        <end position="321"/>
    </location>
</feature>
<comment type="cofactor">
    <cofactor evidence="6">
        <name>Mn(2+)</name>
        <dbReference type="ChEBI" id="CHEBI:29035"/>
    </cofactor>
    <text evidence="6">Binds 1 Mn(2+) ion per subunit.</text>
</comment>
<dbReference type="AlphaFoldDB" id="A0A859FIT3"/>
<feature type="domain" description="L-arabinose isomerase N-terminal" evidence="7">
    <location>
        <begin position="7"/>
        <end position="171"/>
    </location>
</feature>
<dbReference type="EC" id="5.3.1.4" evidence="6"/>
<dbReference type="HAMAP" id="MF_00519">
    <property type="entry name" value="Arabinose_Isome"/>
    <property type="match status" value="1"/>
</dbReference>
<evidence type="ECO:0000259" key="8">
    <source>
        <dbReference type="Pfam" id="PF11762"/>
    </source>
</evidence>
<evidence type="ECO:0000259" key="9">
    <source>
        <dbReference type="Pfam" id="PF24856"/>
    </source>
</evidence>
<accession>A0A859FIT3</accession>
<evidence type="ECO:0000256" key="2">
    <source>
        <dbReference type="ARBA" id="ARBA00022935"/>
    </source>
</evidence>
<feature type="binding site" evidence="6">
    <location>
        <position position="304"/>
    </location>
    <ligand>
        <name>Mn(2+)</name>
        <dbReference type="ChEBI" id="CHEBI:29035"/>
    </ligand>
</feature>
<dbReference type="KEGG" id="psua:FLK61_40180"/>
<dbReference type="InterPro" id="IPR055390">
    <property type="entry name" value="AraA_central"/>
</dbReference>
<dbReference type="InterPro" id="IPR055389">
    <property type="entry name" value="AraA_N"/>
</dbReference>
<comment type="function">
    <text evidence="6">Catalyzes the conversion of L-arabinose to L-ribulose.</text>
</comment>
<dbReference type="InterPro" id="IPR024664">
    <property type="entry name" value="Ara_Isoase_C"/>
</dbReference>
<evidence type="ECO:0000256" key="1">
    <source>
        <dbReference type="ARBA" id="ARBA00022723"/>
    </source>
</evidence>
<name>A0A859FIT3_9BACI</name>
<feature type="binding site" evidence="6">
    <location>
        <position position="346"/>
    </location>
    <ligand>
        <name>Mn(2+)</name>
        <dbReference type="ChEBI" id="CHEBI:29035"/>
    </ligand>
</feature>
<dbReference type="RefSeq" id="WP_176010797.1">
    <property type="nucleotide sequence ID" value="NZ_CP041372.2"/>
</dbReference>
<keyword evidence="5 6" id="KW-0119">Carbohydrate metabolism</keyword>
<gene>
    <name evidence="6 10" type="primary">araA</name>
    <name evidence="10" type="ORF">FLK61_40180</name>
</gene>
<feature type="binding site" evidence="6">
    <location>
        <position position="445"/>
    </location>
    <ligand>
        <name>Mn(2+)</name>
        <dbReference type="ChEBI" id="CHEBI:29035"/>
    </ligand>
</feature>
<keyword evidence="11" id="KW-1185">Reference proteome</keyword>
<keyword evidence="4 6" id="KW-0413">Isomerase</keyword>
<organism evidence="10 11">
    <name type="scientific">Paenalkalicoccus suaedae</name>
    <dbReference type="NCBI Taxonomy" id="2592382"/>
    <lineage>
        <taxon>Bacteria</taxon>
        <taxon>Bacillati</taxon>
        <taxon>Bacillota</taxon>
        <taxon>Bacilli</taxon>
        <taxon>Bacillales</taxon>
        <taxon>Bacillaceae</taxon>
        <taxon>Paenalkalicoccus</taxon>
    </lineage>
</organism>
<feature type="domain" description="L-arabinose isomerase C-terminal" evidence="8">
    <location>
        <begin position="324"/>
        <end position="467"/>
    </location>
</feature>
<dbReference type="GO" id="GO:0030145">
    <property type="term" value="F:manganese ion binding"/>
    <property type="evidence" value="ECO:0007669"/>
    <property type="project" value="UniProtKB-UniRule"/>
</dbReference>
<dbReference type="GO" id="GO:0008733">
    <property type="term" value="F:L-arabinose isomerase activity"/>
    <property type="evidence" value="ECO:0007669"/>
    <property type="project" value="UniProtKB-UniRule"/>
</dbReference>
<dbReference type="InterPro" id="IPR004216">
    <property type="entry name" value="Fuc/Ara_isomerase_C"/>
</dbReference>
<keyword evidence="1 6" id="KW-0479">Metal-binding</keyword>
<protein>
    <recommendedName>
        <fullName evidence="6">L-arabinose isomerase</fullName>
        <ecNumber evidence="6">5.3.1.4</ecNumber>
    </recommendedName>
</protein>
<dbReference type="SUPFAM" id="SSF50443">
    <property type="entry name" value="FucI/AraA C-terminal domain-like"/>
    <property type="match status" value="1"/>
</dbReference>
<dbReference type="SUPFAM" id="SSF53743">
    <property type="entry name" value="FucI/AraA N-terminal and middle domains"/>
    <property type="match status" value="1"/>
</dbReference>
<dbReference type="GO" id="GO:0005829">
    <property type="term" value="C:cytosol"/>
    <property type="evidence" value="ECO:0007669"/>
    <property type="project" value="TreeGrafter"/>
</dbReference>
<evidence type="ECO:0000256" key="5">
    <source>
        <dbReference type="ARBA" id="ARBA00023277"/>
    </source>
</evidence>
<feature type="binding site" evidence="6">
    <location>
        <position position="329"/>
    </location>
    <ligand>
        <name>Mn(2+)</name>
        <dbReference type="ChEBI" id="CHEBI:29035"/>
    </ligand>
</feature>
<comment type="catalytic activity">
    <reaction evidence="6">
        <text>beta-L-arabinopyranose = L-ribulose</text>
        <dbReference type="Rhea" id="RHEA:14821"/>
        <dbReference type="ChEBI" id="CHEBI:16880"/>
        <dbReference type="ChEBI" id="CHEBI:40886"/>
        <dbReference type="EC" id="5.3.1.4"/>
    </reaction>
</comment>
<evidence type="ECO:0000313" key="10">
    <source>
        <dbReference type="EMBL" id="QKS72830.1"/>
    </source>
</evidence>
<evidence type="ECO:0000313" key="11">
    <source>
        <dbReference type="Proteomes" id="UP000318138"/>
    </source>
</evidence>
<comment type="similarity">
    <text evidence="6">Belongs to the arabinose isomerase family.</text>
</comment>
<dbReference type="PANTHER" id="PTHR38464:SF1">
    <property type="entry name" value="L-ARABINOSE ISOMERASE"/>
    <property type="match status" value="1"/>
</dbReference>
<dbReference type="Pfam" id="PF02610">
    <property type="entry name" value="AraA_N"/>
    <property type="match status" value="1"/>
</dbReference>
<dbReference type="Pfam" id="PF24856">
    <property type="entry name" value="AraA_central"/>
    <property type="match status" value="1"/>
</dbReference>
<dbReference type="UniPathway" id="UPA00145">
    <property type="reaction ID" value="UER00565"/>
</dbReference>
<evidence type="ECO:0000256" key="4">
    <source>
        <dbReference type="ARBA" id="ARBA00023235"/>
    </source>
</evidence>
<proteinExistence type="inferred from homology"/>
<dbReference type="GO" id="GO:0019569">
    <property type="term" value="P:L-arabinose catabolic process to D-xylulose 5-phosphate"/>
    <property type="evidence" value="ECO:0007669"/>
    <property type="project" value="UniProtKB-UniRule"/>
</dbReference>
<evidence type="ECO:0000259" key="7">
    <source>
        <dbReference type="Pfam" id="PF02610"/>
    </source>
</evidence>
<dbReference type="PANTHER" id="PTHR38464">
    <property type="entry name" value="L-ARABINOSE ISOMERASE"/>
    <property type="match status" value="1"/>
</dbReference>
<comment type="pathway">
    <text evidence="6">Carbohydrate degradation; L-arabinose degradation via L-ribulose; D-xylulose 5-phosphate from L-arabinose (bacterial route): step 1/3.</text>
</comment>
<dbReference type="Proteomes" id="UP000318138">
    <property type="component" value="Chromosome"/>
</dbReference>
<sequence>MKKEAYSFWFLSGSQHLYGPEVLDQVVSQTEEMVSGLANASLPFTLELKPILTNDEDIQELIIKANSDPSCAGVITWMHTFSPAKMWIRGIQLLQKPLLHLNTQFNRDIPWDSIDMEFMNLNQSAHGDREFGHVVSRMGIDRKVVVGHWEDKEVLRNMSAWMKVAVAHQESYKVKVARFGDNMRQVAVTDGDKIEAQKVFGWTVDGYGVGDLVEYVHNVSEEDVEALFEEYKHQYEIEEDVQQNSTKVASVKYQARLELGMKAFLDTKGYNAFTTTFEDLHGLEQLPGLAVQRLMEQGYGFAGEGDWKTAALLRVLKQMTNNEGTTFMEDYTYHFKPGNEMVLGSHMLEICPTVANDKPRLAVHPLGIGGKDDPARMIFNGQGGKAVNASIVDLGDRFRLIVSEIEAFVPEESTPKLPVAKLLWKPEPSLSIATEAWVLAGGAHHTVLSFHASKQQLIEWAEMHGVEVVLIDNNTQIHPFKNELKWNKLIWRS</sequence>
<evidence type="ECO:0000256" key="6">
    <source>
        <dbReference type="HAMAP-Rule" id="MF_00519"/>
    </source>
</evidence>